<evidence type="ECO:0000256" key="6">
    <source>
        <dbReference type="ARBA" id="ARBA00023136"/>
    </source>
</evidence>
<dbReference type="PANTHER" id="PTHR10283:SF82">
    <property type="entry name" value="SOLUTE CARRIER FAMILY 13 MEMBER 2"/>
    <property type="match status" value="1"/>
</dbReference>
<gene>
    <name evidence="9" type="ORF">SAMN02745215_00514</name>
</gene>
<evidence type="ECO:0000256" key="3">
    <source>
        <dbReference type="ARBA" id="ARBA00022448"/>
    </source>
</evidence>
<feature type="transmembrane region" description="Helical" evidence="7">
    <location>
        <begin position="18"/>
        <end position="37"/>
    </location>
</feature>
<proteinExistence type="inferred from homology"/>
<evidence type="ECO:0000256" key="4">
    <source>
        <dbReference type="ARBA" id="ARBA00022692"/>
    </source>
</evidence>
<feature type="transmembrane region" description="Helical" evidence="7">
    <location>
        <begin position="403"/>
        <end position="422"/>
    </location>
</feature>
<evidence type="ECO:0000259" key="8">
    <source>
        <dbReference type="Pfam" id="PF03600"/>
    </source>
</evidence>
<feature type="transmembrane region" description="Helical" evidence="7">
    <location>
        <begin position="274"/>
        <end position="292"/>
    </location>
</feature>
<accession>A0A1M7S3M8</accession>
<organism evidence="9 10">
    <name type="scientific">Desulfitobacterium chlororespirans DSM 11544</name>
    <dbReference type="NCBI Taxonomy" id="1121395"/>
    <lineage>
        <taxon>Bacteria</taxon>
        <taxon>Bacillati</taxon>
        <taxon>Bacillota</taxon>
        <taxon>Clostridia</taxon>
        <taxon>Eubacteriales</taxon>
        <taxon>Desulfitobacteriaceae</taxon>
        <taxon>Desulfitobacterium</taxon>
    </lineage>
</organism>
<dbReference type="GO" id="GO:0022857">
    <property type="term" value="F:transmembrane transporter activity"/>
    <property type="evidence" value="ECO:0007669"/>
    <property type="project" value="UniProtKB-ARBA"/>
</dbReference>
<evidence type="ECO:0000256" key="2">
    <source>
        <dbReference type="ARBA" id="ARBA00006772"/>
    </source>
</evidence>
<evidence type="ECO:0000313" key="9">
    <source>
        <dbReference type="EMBL" id="SHN53269.1"/>
    </source>
</evidence>
<evidence type="ECO:0000256" key="5">
    <source>
        <dbReference type="ARBA" id="ARBA00022989"/>
    </source>
</evidence>
<feature type="transmembrane region" description="Helical" evidence="7">
    <location>
        <begin position="221"/>
        <end position="242"/>
    </location>
</feature>
<feature type="transmembrane region" description="Helical" evidence="7">
    <location>
        <begin position="57"/>
        <end position="80"/>
    </location>
</feature>
<comment type="subcellular location">
    <subcellularLocation>
        <location evidence="1">Membrane</location>
        <topology evidence="1">Multi-pass membrane protein</topology>
    </subcellularLocation>
</comment>
<dbReference type="RefSeq" id="WP_072771111.1">
    <property type="nucleotide sequence ID" value="NZ_FRDN01000003.1"/>
</dbReference>
<dbReference type="STRING" id="1121395.SAMN02745215_00514"/>
<keyword evidence="5 7" id="KW-1133">Transmembrane helix</keyword>
<feature type="transmembrane region" description="Helical" evidence="7">
    <location>
        <begin position="342"/>
        <end position="360"/>
    </location>
</feature>
<dbReference type="EMBL" id="FRDN01000003">
    <property type="protein sequence ID" value="SHN53269.1"/>
    <property type="molecule type" value="Genomic_DNA"/>
</dbReference>
<dbReference type="GO" id="GO:0005886">
    <property type="term" value="C:plasma membrane"/>
    <property type="evidence" value="ECO:0007669"/>
    <property type="project" value="TreeGrafter"/>
</dbReference>
<dbReference type="InterPro" id="IPR004680">
    <property type="entry name" value="Cit_transptr-like_dom"/>
</dbReference>
<keyword evidence="6 7" id="KW-0472">Membrane</keyword>
<feature type="transmembrane region" description="Helical" evidence="7">
    <location>
        <begin position="464"/>
        <end position="487"/>
    </location>
</feature>
<feature type="transmembrane region" description="Helical" evidence="7">
    <location>
        <begin position="298"/>
        <end position="321"/>
    </location>
</feature>
<feature type="transmembrane region" description="Helical" evidence="7">
    <location>
        <begin position="179"/>
        <end position="201"/>
    </location>
</feature>
<name>A0A1M7S3M8_9FIRM</name>
<keyword evidence="4 7" id="KW-0812">Transmembrane</keyword>
<feature type="transmembrane region" description="Helical" evidence="7">
    <location>
        <begin position="92"/>
        <end position="110"/>
    </location>
</feature>
<sequence>MAVNVNTPKFNNVALTKYYVHIAVFAFLLFGFSIVVPPIEPITAMGMKILGVFLGTVYAWLFIDVLWPSLISMVVLGFTGYAKIGRIFAEGFGSDIFLTLFFIFIFAAYLEETGINRYFATWLITRKFVVGKPWRLIAMIFVAAYLIATVMGVYAAILVLWTIVYNIAETVGLKRKDRLLGFILVGIANVVMLGWGVFPFTPFPLQGLTLLAKSTGVDVNLGVYLLYMIPISVITLVAYLLGGKYIFKLDTKALENCDYTLNLKIEPLTKEQRIAILFTIVFVLALFAPQVVPKSTAVGAFLAQLPNPAIISIILVVICLIKNKSNEHLTSFQRLATSGSNWRILILMACTVPLGNALEIKEAGLMQALTNSLAPILSNLSPFVFYALSFLIAIVITQFVHNVVLLTIMTPILTTLAVSIGANPVIVTMGLILAIMAAIATPGASSRAALVFGNTEWIATRDAYIFGIWAVVSGYLVVLACGIPWGMLLF</sequence>
<keyword evidence="3" id="KW-0813">Transport</keyword>
<reference evidence="10" key="1">
    <citation type="submission" date="2016-12" db="EMBL/GenBank/DDBJ databases">
        <authorList>
            <person name="Varghese N."/>
            <person name="Submissions S."/>
        </authorList>
    </citation>
    <scope>NUCLEOTIDE SEQUENCE [LARGE SCALE GENOMIC DNA]</scope>
    <source>
        <strain evidence="10">DSM 11544</strain>
    </source>
</reference>
<dbReference type="PANTHER" id="PTHR10283">
    <property type="entry name" value="SOLUTE CARRIER FAMILY 13 MEMBER"/>
    <property type="match status" value="1"/>
</dbReference>
<evidence type="ECO:0000256" key="1">
    <source>
        <dbReference type="ARBA" id="ARBA00004141"/>
    </source>
</evidence>
<evidence type="ECO:0000256" key="7">
    <source>
        <dbReference type="SAM" id="Phobius"/>
    </source>
</evidence>
<protein>
    <submittedName>
        <fullName evidence="9">Di-and tricarboxylate transporter</fullName>
    </submittedName>
</protein>
<comment type="similarity">
    <text evidence="2">Belongs to the SLC13A/DASS transporter (TC 2.A.47) family. NADC subfamily.</text>
</comment>
<dbReference type="Proteomes" id="UP000184010">
    <property type="component" value="Unassembled WGS sequence"/>
</dbReference>
<evidence type="ECO:0000313" key="10">
    <source>
        <dbReference type="Proteomes" id="UP000184010"/>
    </source>
</evidence>
<feature type="transmembrane region" description="Helical" evidence="7">
    <location>
        <begin position="428"/>
        <end position="452"/>
    </location>
</feature>
<dbReference type="AlphaFoldDB" id="A0A1M7S3M8"/>
<keyword evidence="10" id="KW-1185">Reference proteome</keyword>
<feature type="transmembrane region" description="Helical" evidence="7">
    <location>
        <begin position="372"/>
        <end position="396"/>
    </location>
</feature>
<feature type="domain" description="Citrate transporter-like" evidence="8">
    <location>
        <begin position="63"/>
        <end position="429"/>
    </location>
</feature>
<feature type="transmembrane region" description="Helical" evidence="7">
    <location>
        <begin position="136"/>
        <end position="167"/>
    </location>
</feature>
<dbReference type="Pfam" id="PF03600">
    <property type="entry name" value="CitMHS"/>
    <property type="match status" value="1"/>
</dbReference>